<comment type="caution">
    <text evidence="5">The sequence shown here is derived from an EMBL/GenBank/DDBJ whole genome shotgun (WGS) entry which is preliminary data.</text>
</comment>
<dbReference type="PANTHER" id="PTHR36852">
    <property type="entry name" value="PROTEIN GVPL 2"/>
    <property type="match status" value="1"/>
</dbReference>
<name>A0ABS0NSE3_9ACTN</name>
<evidence type="ECO:0000256" key="2">
    <source>
        <dbReference type="ARBA" id="ARBA00035108"/>
    </source>
</evidence>
<evidence type="ECO:0000256" key="3">
    <source>
        <dbReference type="ARBA" id="ARBA00035643"/>
    </source>
</evidence>
<feature type="region of interest" description="Disordered" evidence="4">
    <location>
        <begin position="132"/>
        <end position="174"/>
    </location>
</feature>
<dbReference type="Pfam" id="PF06386">
    <property type="entry name" value="GvpL_GvpF"/>
    <property type="match status" value="1"/>
</dbReference>
<keyword evidence="6" id="KW-1185">Reference proteome</keyword>
<comment type="similarity">
    <text evidence="3">Belongs to the gas vesicle GvpF/GvpL family.</text>
</comment>
<dbReference type="PANTHER" id="PTHR36852:SF1">
    <property type="entry name" value="PROTEIN GVPL 2"/>
    <property type="match status" value="1"/>
</dbReference>
<evidence type="ECO:0000313" key="6">
    <source>
        <dbReference type="Proteomes" id="UP000807371"/>
    </source>
</evidence>
<gene>
    <name evidence="5" type="ORF">IHE55_26450</name>
</gene>
<protein>
    <submittedName>
        <fullName evidence="5">GvpL/GvpF family gas vesicle protein</fullName>
    </submittedName>
</protein>
<reference evidence="5 6" key="1">
    <citation type="submission" date="2020-09" db="EMBL/GenBank/DDBJ databases">
        <title>Biosynthesis of the nuclear factor of activated T cells inhibitor NFAT-133 and its congeners in Streptomyces pactum.</title>
        <authorList>
            <person name="Zhou W."/>
            <person name="Posri P."/>
            <person name="Abugrain M.E."/>
            <person name="Weisberg A.J."/>
            <person name="Chang J.H."/>
            <person name="Mahmud T."/>
        </authorList>
    </citation>
    <scope>NUCLEOTIDE SEQUENCE [LARGE SCALE GENOMIC DNA]</scope>
    <source>
        <strain evidence="5 6">ATCC 27456</strain>
    </source>
</reference>
<sequence>MSGSLTYAYAVVRPSATLEAEALAGMPGVAGGPVGLVRSGDLAAAVGEVPAEEFSEVGLRRRLEDLDWLEVTARAHHAVVEALAAHTTVLPLRLATVYLDRTRVAGMLTERAETFAALLDRLADHEEWGVKVYAEPPPPDTGAAGPGGSGPGGAGATGNEAAGNGAAGAADAPGAGRAYLRRRRHQRRSREESWAAAEEAVRRIEAHVRDLAPQRARHRVQQGGTAEGGGENVANDAYLVPRGAVDEFRQRVRQATDGLPGVRVDVTGPWAPYSFATPPTAQQGVRQR</sequence>
<dbReference type="EMBL" id="JACYXC010000001">
    <property type="protein sequence ID" value="MBH5338129.1"/>
    <property type="molecule type" value="Genomic_DNA"/>
</dbReference>
<evidence type="ECO:0000256" key="4">
    <source>
        <dbReference type="SAM" id="MobiDB-lite"/>
    </source>
</evidence>
<evidence type="ECO:0000256" key="1">
    <source>
        <dbReference type="ARBA" id="ARBA00022987"/>
    </source>
</evidence>
<feature type="compositionally biased region" description="Gly residues" evidence="4">
    <location>
        <begin position="144"/>
        <end position="156"/>
    </location>
</feature>
<comment type="subcellular location">
    <subcellularLocation>
        <location evidence="2">Gas vesicle</location>
    </subcellularLocation>
</comment>
<evidence type="ECO:0000313" key="5">
    <source>
        <dbReference type="EMBL" id="MBH5338129.1"/>
    </source>
</evidence>
<feature type="region of interest" description="Disordered" evidence="4">
    <location>
        <begin position="269"/>
        <end position="288"/>
    </location>
</feature>
<proteinExistence type="inferred from homology"/>
<dbReference type="InterPro" id="IPR009430">
    <property type="entry name" value="GvpL/GvpF"/>
</dbReference>
<dbReference type="Proteomes" id="UP000807371">
    <property type="component" value="Unassembled WGS sequence"/>
</dbReference>
<keyword evidence="1" id="KW-0304">Gas vesicle</keyword>
<organism evidence="5 6">
    <name type="scientific">Streptomyces pactum</name>
    <dbReference type="NCBI Taxonomy" id="68249"/>
    <lineage>
        <taxon>Bacteria</taxon>
        <taxon>Bacillati</taxon>
        <taxon>Actinomycetota</taxon>
        <taxon>Actinomycetes</taxon>
        <taxon>Kitasatosporales</taxon>
        <taxon>Streptomycetaceae</taxon>
        <taxon>Streptomyces</taxon>
    </lineage>
</organism>
<feature type="compositionally biased region" description="Polar residues" evidence="4">
    <location>
        <begin position="277"/>
        <end position="288"/>
    </location>
</feature>
<dbReference type="RefSeq" id="WP_197991331.1">
    <property type="nucleotide sequence ID" value="NZ_JACYXC010000001.1"/>
</dbReference>
<accession>A0ABS0NSE3</accession>
<feature type="compositionally biased region" description="Low complexity" evidence="4">
    <location>
        <begin position="157"/>
        <end position="174"/>
    </location>
</feature>